<evidence type="ECO:0000313" key="3">
    <source>
        <dbReference type="Proteomes" id="UP000231263"/>
    </source>
</evidence>
<sequence>MKKSITANKGKQLSTTVEGIEYVRLPIKTKVVTSKDDIVKLCIRKTKRHLKKGDILFISEKIVAISQGRAYPIAKIEVSKLAHFLQSHVTKTPAGIGLGSPWTMQLALNEVGITRILIAAGVAAITKPLGIRGLFYHIAGRKAAAIDGPCAYTLPPFNKYAKLAPINPSKVAREIKASLGDHDVVIIDANDLGVEILGVSHRKVDKKLCKAVFKDNPLGQESQQTPLCILRAITV</sequence>
<evidence type="ECO:0000259" key="1">
    <source>
        <dbReference type="Pfam" id="PF01996"/>
    </source>
</evidence>
<accession>A0A2M7XGG1</accession>
<reference evidence="3" key="1">
    <citation type="submission" date="2017-09" db="EMBL/GenBank/DDBJ databases">
        <title>Depth-based differentiation of microbial function through sediment-hosted aquifers and enrichment of novel symbionts in the deep terrestrial subsurface.</title>
        <authorList>
            <person name="Probst A.J."/>
            <person name="Ladd B."/>
            <person name="Jarett J.K."/>
            <person name="Geller-Mcgrath D.E."/>
            <person name="Sieber C.M.K."/>
            <person name="Emerson J.B."/>
            <person name="Anantharaman K."/>
            <person name="Thomas B.C."/>
            <person name="Malmstrom R."/>
            <person name="Stieglmeier M."/>
            <person name="Klingl A."/>
            <person name="Woyke T."/>
            <person name="Ryan C.M."/>
            <person name="Banfield J.F."/>
        </authorList>
    </citation>
    <scope>NUCLEOTIDE SEQUENCE [LARGE SCALE GENOMIC DNA]</scope>
</reference>
<keyword evidence="2" id="KW-0436">Ligase</keyword>
<feature type="domain" description="Coenzyme F420:L-glutamate ligase-like" evidence="1">
    <location>
        <begin position="27"/>
        <end position="189"/>
    </location>
</feature>
<comment type="caution">
    <text evidence="2">The sequence shown here is derived from an EMBL/GenBank/DDBJ whole genome shotgun (WGS) entry which is preliminary data.</text>
</comment>
<proteinExistence type="predicted"/>
<protein>
    <submittedName>
        <fullName evidence="2">F420-0--gamma-glutamyl ligase</fullName>
    </submittedName>
</protein>
<organism evidence="2 3">
    <name type="scientific">Candidatus Uhrbacteria bacterium CG_4_9_14_3_um_filter_41_35</name>
    <dbReference type="NCBI Taxonomy" id="1975034"/>
    <lineage>
        <taxon>Bacteria</taxon>
        <taxon>Candidatus Uhriibacteriota</taxon>
    </lineage>
</organism>
<dbReference type="Gene3D" id="3.30.1330.100">
    <property type="entry name" value="CofE-like"/>
    <property type="match status" value="1"/>
</dbReference>
<name>A0A2M7XGG1_9BACT</name>
<dbReference type="Pfam" id="PF01996">
    <property type="entry name" value="F420_ligase"/>
    <property type="match status" value="1"/>
</dbReference>
<evidence type="ECO:0000313" key="2">
    <source>
        <dbReference type="EMBL" id="PJA46980.1"/>
    </source>
</evidence>
<dbReference type="Proteomes" id="UP000231263">
    <property type="component" value="Unassembled WGS sequence"/>
</dbReference>
<dbReference type="SUPFAM" id="SSF144010">
    <property type="entry name" value="CofE-like"/>
    <property type="match status" value="1"/>
</dbReference>
<dbReference type="EMBL" id="PFWT01000005">
    <property type="protein sequence ID" value="PJA46980.1"/>
    <property type="molecule type" value="Genomic_DNA"/>
</dbReference>
<dbReference type="InterPro" id="IPR002847">
    <property type="entry name" value="F420-0_gamma-glut_ligase-dom"/>
</dbReference>
<dbReference type="AlphaFoldDB" id="A0A2M7XGG1"/>
<gene>
    <name evidence="2" type="ORF">CO173_00585</name>
</gene>
<dbReference type="GO" id="GO:0016874">
    <property type="term" value="F:ligase activity"/>
    <property type="evidence" value="ECO:0007669"/>
    <property type="project" value="UniProtKB-KW"/>
</dbReference>